<proteinExistence type="predicted"/>
<keyword evidence="2" id="KW-1185">Reference proteome</keyword>
<accession>A0A843TGQ6</accession>
<name>A0A843TGQ6_COLES</name>
<reference evidence="1" key="1">
    <citation type="submission" date="2017-07" db="EMBL/GenBank/DDBJ databases">
        <title>Taro Niue Genome Assembly and Annotation.</title>
        <authorList>
            <person name="Atibalentja N."/>
            <person name="Keating K."/>
            <person name="Fields C.J."/>
        </authorList>
    </citation>
    <scope>NUCLEOTIDE SEQUENCE</scope>
    <source>
        <strain evidence="1">Niue_2</strain>
        <tissue evidence="1">Leaf</tissue>
    </source>
</reference>
<evidence type="ECO:0000313" key="1">
    <source>
        <dbReference type="EMBL" id="MQL71552.1"/>
    </source>
</evidence>
<protein>
    <submittedName>
        <fullName evidence="1">Uncharacterized protein</fullName>
    </submittedName>
</protein>
<gene>
    <name evidence="1" type="ORF">Taro_003861</name>
</gene>
<evidence type="ECO:0000313" key="2">
    <source>
        <dbReference type="Proteomes" id="UP000652761"/>
    </source>
</evidence>
<sequence length="81" mass="9061">MRVSPPVGLRGALSAIGIFGDHCGLSVSGKRCSQRLQYRHRQCRKGVLRAVCEGELQHRPYLISRTNPFPCGIYLLISYCL</sequence>
<dbReference type="EMBL" id="NMUH01000101">
    <property type="protein sequence ID" value="MQL71552.1"/>
    <property type="molecule type" value="Genomic_DNA"/>
</dbReference>
<organism evidence="1 2">
    <name type="scientific">Colocasia esculenta</name>
    <name type="common">Wild taro</name>
    <name type="synonym">Arum esculentum</name>
    <dbReference type="NCBI Taxonomy" id="4460"/>
    <lineage>
        <taxon>Eukaryota</taxon>
        <taxon>Viridiplantae</taxon>
        <taxon>Streptophyta</taxon>
        <taxon>Embryophyta</taxon>
        <taxon>Tracheophyta</taxon>
        <taxon>Spermatophyta</taxon>
        <taxon>Magnoliopsida</taxon>
        <taxon>Liliopsida</taxon>
        <taxon>Araceae</taxon>
        <taxon>Aroideae</taxon>
        <taxon>Colocasieae</taxon>
        <taxon>Colocasia</taxon>
    </lineage>
</organism>
<dbReference type="AlphaFoldDB" id="A0A843TGQ6"/>
<dbReference type="Proteomes" id="UP000652761">
    <property type="component" value="Unassembled WGS sequence"/>
</dbReference>
<comment type="caution">
    <text evidence="1">The sequence shown here is derived from an EMBL/GenBank/DDBJ whole genome shotgun (WGS) entry which is preliminary data.</text>
</comment>